<dbReference type="PANTHER" id="PTHR33116">
    <property type="entry name" value="REVERSE TRANSCRIPTASE ZINC-BINDING DOMAIN-CONTAINING PROTEIN-RELATED-RELATED"/>
    <property type="match status" value="1"/>
</dbReference>
<protein>
    <submittedName>
        <fullName evidence="2">Reverse transcriptase</fullName>
    </submittedName>
</protein>
<dbReference type="Proteomes" id="UP000325315">
    <property type="component" value="Unassembled WGS sequence"/>
</dbReference>
<evidence type="ECO:0000259" key="1">
    <source>
        <dbReference type="PROSITE" id="PS50878"/>
    </source>
</evidence>
<organism evidence="2 3">
    <name type="scientific">Gossypium australe</name>
    <dbReference type="NCBI Taxonomy" id="47621"/>
    <lineage>
        <taxon>Eukaryota</taxon>
        <taxon>Viridiplantae</taxon>
        <taxon>Streptophyta</taxon>
        <taxon>Embryophyta</taxon>
        <taxon>Tracheophyta</taxon>
        <taxon>Spermatophyta</taxon>
        <taxon>Magnoliopsida</taxon>
        <taxon>eudicotyledons</taxon>
        <taxon>Gunneridae</taxon>
        <taxon>Pentapetalae</taxon>
        <taxon>rosids</taxon>
        <taxon>malvids</taxon>
        <taxon>Malvales</taxon>
        <taxon>Malvaceae</taxon>
        <taxon>Malvoideae</taxon>
        <taxon>Gossypium</taxon>
    </lineage>
</organism>
<keyword evidence="2" id="KW-0808">Transferase</keyword>
<feature type="domain" description="Reverse transcriptase" evidence="1">
    <location>
        <begin position="1"/>
        <end position="115"/>
    </location>
</feature>
<accession>A0A5B6WRW1</accession>
<gene>
    <name evidence="2" type="ORF">EPI10_005751</name>
</gene>
<dbReference type="AlphaFoldDB" id="A0A5B6WRW1"/>
<comment type="caution">
    <text evidence="2">The sequence shown here is derived from an EMBL/GenBank/DDBJ whole genome shotgun (WGS) entry which is preliminary data.</text>
</comment>
<keyword evidence="2" id="KW-0695">RNA-directed DNA polymerase</keyword>
<dbReference type="OrthoDB" id="997411at2759"/>
<dbReference type="Pfam" id="PF00078">
    <property type="entry name" value="RVT_1"/>
    <property type="match status" value="1"/>
</dbReference>
<evidence type="ECO:0000313" key="3">
    <source>
        <dbReference type="Proteomes" id="UP000325315"/>
    </source>
</evidence>
<dbReference type="EMBL" id="SMMG02000002">
    <property type="protein sequence ID" value="KAA3483592.1"/>
    <property type="molecule type" value="Genomic_DNA"/>
</dbReference>
<proteinExistence type="predicted"/>
<dbReference type="PANTHER" id="PTHR33116:SF86">
    <property type="entry name" value="REVERSE TRANSCRIPTASE DOMAIN-CONTAINING PROTEIN"/>
    <property type="match status" value="1"/>
</dbReference>
<keyword evidence="3" id="KW-1185">Reference proteome</keyword>
<dbReference type="GO" id="GO:0003964">
    <property type="term" value="F:RNA-directed DNA polymerase activity"/>
    <property type="evidence" value="ECO:0007669"/>
    <property type="project" value="UniProtKB-KW"/>
</dbReference>
<name>A0A5B6WRW1_9ROSI</name>
<keyword evidence="2" id="KW-0548">Nucleotidyltransferase</keyword>
<dbReference type="InterPro" id="IPR000477">
    <property type="entry name" value="RT_dom"/>
</dbReference>
<sequence length="291" mass="32877">MVQCNNILSNIIILERGLRQGDPLSPYLFLFCMEAINHLFFADDALLLVRNKKSDVEILVNMLNTFSNISGQEINFEKLMVLFSPSTSRAQRNNFSDILGMMVVENLNNYLGLPIPIGKKKIVAFKDINNRLSCRINSWTKRLLSFGGKEVFIKAVLQYIPTYALSIFLAPKGVIEDIQAKLSKTWWAGKDKGRFWTMIPLKTLCKPKGMGGLGIRDVWLFNLALLGRQVSRLINNKDSLCFKVLSSKYFSDGNIFKAKKVDKASFTWSSIAVVAEALKDGFGWQVDKYPG</sequence>
<evidence type="ECO:0000313" key="2">
    <source>
        <dbReference type="EMBL" id="KAA3483592.1"/>
    </source>
</evidence>
<dbReference type="PROSITE" id="PS50878">
    <property type="entry name" value="RT_POL"/>
    <property type="match status" value="1"/>
</dbReference>
<reference evidence="3" key="1">
    <citation type="journal article" date="2019" name="Plant Biotechnol. J.">
        <title>Genome sequencing of the Australian wild diploid species Gossypium australe highlights disease resistance and delayed gland morphogenesis.</title>
        <authorList>
            <person name="Cai Y."/>
            <person name="Cai X."/>
            <person name="Wang Q."/>
            <person name="Wang P."/>
            <person name="Zhang Y."/>
            <person name="Cai C."/>
            <person name="Xu Y."/>
            <person name="Wang K."/>
            <person name="Zhou Z."/>
            <person name="Wang C."/>
            <person name="Geng S."/>
            <person name="Li B."/>
            <person name="Dong Q."/>
            <person name="Hou Y."/>
            <person name="Wang H."/>
            <person name="Ai P."/>
            <person name="Liu Z."/>
            <person name="Yi F."/>
            <person name="Sun M."/>
            <person name="An G."/>
            <person name="Cheng J."/>
            <person name="Zhang Y."/>
            <person name="Shi Q."/>
            <person name="Xie Y."/>
            <person name="Shi X."/>
            <person name="Chang Y."/>
            <person name="Huang F."/>
            <person name="Chen Y."/>
            <person name="Hong S."/>
            <person name="Mi L."/>
            <person name="Sun Q."/>
            <person name="Zhang L."/>
            <person name="Zhou B."/>
            <person name="Peng R."/>
            <person name="Zhang X."/>
            <person name="Liu F."/>
        </authorList>
    </citation>
    <scope>NUCLEOTIDE SEQUENCE [LARGE SCALE GENOMIC DNA]</scope>
    <source>
        <strain evidence="3">cv. PA1801</strain>
    </source>
</reference>